<comment type="caution">
    <text evidence="2">The sequence shown here is derived from an EMBL/GenBank/DDBJ whole genome shotgun (WGS) entry which is preliminary data.</text>
</comment>
<proteinExistence type="predicted"/>
<name>A0ABS6B4Z0_9NOCA</name>
<keyword evidence="1" id="KW-1133">Transmembrane helix</keyword>
<reference evidence="2 3" key="1">
    <citation type="submission" date="2021-06" db="EMBL/GenBank/DDBJ databases">
        <title>Actinomycetes sequencing.</title>
        <authorList>
            <person name="Shan Q."/>
        </authorList>
    </citation>
    <scope>NUCLEOTIDE SEQUENCE [LARGE SCALE GENOMIC DNA]</scope>
    <source>
        <strain evidence="2 3">NEAU-G5</strain>
    </source>
</reference>
<evidence type="ECO:0000256" key="1">
    <source>
        <dbReference type="SAM" id="Phobius"/>
    </source>
</evidence>
<keyword evidence="3" id="KW-1185">Reference proteome</keyword>
<accession>A0ABS6B4Z0</accession>
<dbReference type="EMBL" id="JAHKNI010000010">
    <property type="protein sequence ID" value="MBU3065367.1"/>
    <property type="molecule type" value="Genomic_DNA"/>
</dbReference>
<dbReference type="RefSeq" id="WP_215921447.1">
    <property type="nucleotide sequence ID" value="NZ_JAHKNI010000010.1"/>
</dbReference>
<feature type="transmembrane region" description="Helical" evidence="1">
    <location>
        <begin position="85"/>
        <end position="106"/>
    </location>
</feature>
<dbReference type="Proteomes" id="UP000733379">
    <property type="component" value="Unassembled WGS sequence"/>
</dbReference>
<sequence>MISRVTALRGGLALLAAFQIELGVWSEFFPRNFFDDFPLPGHSWVSMMPPYNEHLIRDYGGLNLGFAALYVACALSMHPALLRPVLIGFEFFTVPHFIFHAIHLNGFPMLDAVAQTVSLAIVALLPLALLPLVGGEPRYGAICPAGAVATVRESD</sequence>
<keyword evidence="1" id="KW-0812">Transmembrane</keyword>
<evidence type="ECO:0000313" key="3">
    <source>
        <dbReference type="Proteomes" id="UP000733379"/>
    </source>
</evidence>
<organism evidence="2 3">
    <name type="scientific">Nocardia albiluteola</name>
    <dbReference type="NCBI Taxonomy" id="2842303"/>
    <lineage>
        <taxon>Bacteria</taxon>
        <taxon>Bacillati</taxon>
        <taxon>Actinomycetota</taxon>
        <taxon>Actinomycetes</taxon>
        <taxon>Mycobacteriales</taxon>
        <taxon>Nocardiaceae</taxon>
        <taxon>Nocardia</taxon>
    </lineage>
</organism>
<gene>
    <name evidence="2" type="ORF">KO481_28045</name>
</gene>
<evidence type="ECO:0000313" key="2">
    <source>
        <dbReference type="EMBL" id="MBU3065367.1"/>
    </source>
</evidence>
<keyword evidence="1" id="KW-0472">Membrane</keyword>
<feature type="transmembrane region" description="Helical" evidence="1">
    <location>
        <begin position="112"/>
        <end position="133"/>
    </location>
</feature>
<protein>
    <submittedName>
        <fullName evidence="2">Uncharacterized protein</fullName>
    </submittedName>
</protein>
<feature type="transmembrane region" description="Helical" evidence="1">
    <location>
        <begin position="59"/>
        <end position="78"/>
    </location>
</feature>